<gene>
    <name evidence="3" type="ORF">COW36_03505</name>
</gene>
<evidence type="ECO:0000313" key="3">
    <source>
        <dbReference type="EMBL" id="PIW18777.1"/>
    </source>
</evidence>
<name>A0A2M7G9I7_9BACT</name>
<dbReference type="InterPro" id="IPR051162">
    <property type="entry name" value="T4SS_component"/>
</dbReference>
<dbReference type="EMBL" id="PFFQ01000011">
    <property type="protein sequence ID" value="PIW18777.1"/>
    <property type="molecule type" value="Genomic_DNA"/>
</dbReference>
<feature type="compositionally biased region" description="Low complexity" evidence="1">
    <location>
        <begin position="459"/>
        <end position="472"/>
    </location>
</feature>
<sequence>MSLWGMKPAASNHLVHPLWRNTHQATQPPAFGKESTYGYEGIWGGRSGSLQPGHVYLGEGWKLSDGSAENPYLKNHYAADLDPNTRTMHMHVLGNTGAGKSHFLRHMIQQDILAGNGVCVIDPHGELVEEILAFCLHTDAKTQKKDGIFERLLVMSAPKFPDYVLGYNPMAHLMGDIHFHASVMADACLMAWNISDATQTPRLNRYLRLAFTILLHRAEKEDTVPQMINALHLLSLNPNNSFRHETLKFIDDEFMHEQLQMLAEMKKTSDILNQVESSYGRLYEFLTNPFIKATFQAKNSINIKQVMDESKILLCDLSSKNGRLPEGDAKLLAGFLQGHMYHTALSRRSKRPFYIYVDEFGSFLSEAIVNGLAQTRKGNVGYILSHQYLEQLKNRQGLMYSAVLGTTRTKVIFGGLSDNDREVLSQEMFNPYFDPKLIKYEQINESQWEKDDPERIKLGSGSSSETSTDGTSQMQGTSTQNNFMNNESNSTGESESTTRNRDISSFGGDLDKYMSYMNQNNGNINKSSNLSKSNSFSQGQSNGQQSQFSQSNSLAKGTSSGWSESLHFPKFVKEQVTSIQFYSLQEQLHMAKSMYAKLEQGEALVRYSTNPPFLLTVPPSNLPEMPKELLEKNVFRYFHVLFKTHKEMHKRAPHAVNHWFSHDDYDKFIVSNQQMDSNASVKSFVGEPNEWNFNDDEIIPFD</sequence>
<feature type="region of interest" description="Disordered" evidence="1">
    <location>
        <begin position="445"/>
        <end position="556"/>
    </location>
</feature>
<dbReference type="Pfam" id="PF01935">
    <property type="entry name" value="DUF87"/>
    <property type="match status" value="1"/>
</dbReference>
<protein>
    <recommendedName>
        <fullName evidence="2">Helicase HerA central domain-containing protein</fullName>
    </recommendedName>
</protein>
<reference evidence="3 4" key="1">
    <citation type="submission" date="2017-09" db="EMBL/GenBank/DDBJ databases">
        <title>Depth-based differentiation of microbial function through sediment-hosted aquifers and enrichment of novel symbionts in the deep terrestrial subsurface.</title>
        <authorList>
            <person name="Probst A.J."/>
            <person name="Ladd B."/>
            <person name="Jarett J.K."/>
            <person name="Geller-Mcgrath D.E."/>
            <person name="Sieber C.M."/>
            <person name="Emerson J.B."/>
            <person name="Anantharaman K."/>
            <person name="Thomas B.C."/>
            <person name="Malmstrom R."/>
            <person name="Stieglmeier M."/>
            <person name="Klingl A."/>
            <person name="Woyke T."/>
            <person name="Ryan C.M."/>
            <person name="Banfield J.F."/>
        </authorList>
    </citation>
    <scope>NUCLEOTIDE SEQUENCE [LARGE SCALE GENOMIC DNA]</scope>
    <source>
        <strain evidence="3">CG17_big_fil_post_rev_8_21_14_2_50_48_46</strain>
    </source>
</reference>
<dbReference type="SUPFAM" id="SSF52540">
    <property type="entry name" value="P-loop containing nucleoside triphosphate hydrolases"/>
    <property type="match status" value="1"/>
</dbReference>
<dbReference type="InterPro" id="IPR027417">
    <property type="entry name" value="P-loop_NTPase"/>
</dbReference>
<dbReference type="InterPro" id="IPR002789">
    <property type="entry name" value="HerA_central"/>
</dbReference>
<accession>A0A2M7G9I7</accession>
<evidence type="ECO:0000313" key="4">
    <source>
        <dbReference type="Proteomes" id="UP000231019"/>
    </source>
</evidence>
<feature type="compositionally biased region" description="Low complexity" evidence="1">
    <location>
        <begin position="518"/>
        <end position="553"/>
    </location>
</feature>
<dbReference type="PANTHER" id="PTHR30121:SF6">
    <property type="entry name" value="SLR6007 PROTEIN"/>
    <property type="match status" value="1"/>
</dbReference>
<comment type="caution">
    <text evidence="3">The sequence shown here is derived from an EMBL/GenBank/DDBJ whole genome shotgun (WGS) entry which is preliminary data.</text>
</comment>
<feature type="domain" description="Helicase HerA central" evidence="2">
    <location>
        <begin position="81"/>
        <end position="334"/>
    </location>
</feature>
<feature type="compositionally biased region" description="Polar residues" evidence="1">
    <location>
        <begin position="473"/>
        <end position="484"/>
    </location>
</feature>
<dbReference type="AlphaFoldDB" id="A0A2M7G9I7"/>
<evidence type="ECO:0000256" key="1">
    <source>
        <dbReference type="SAM" id="MobiDB-lite"/>
    </source>
</evidence>
<proteinExistence type="predicted"/>
<organism evidence="3 4">
    <name type="scientific">bacterium (Candidatus Blackallbacteria) CG17_big_fil_post_rev_8_21_14_2_50_48_46</name>
    <dbReference type="NCBI Taxonomy" id="2014261"/>
    <lineage>
        <taxon>Bacteria</taxon>
        <taxon>Candidatus Blackallbacteria</taxon>
    </lineage>
</organism>
<feature type="compositionally biased region" description="Low complexity" evidence="1">
    <location>
        <begin position="485"/>
        <end position="495"/>
    </location>
</feature>
<dbReference type="Gene3D" id="3.40.50.300">
    <property type="entry name" value="P-loop containing nucleotide triphosphate hydrolases"/>
    <property type="match status" value="2"/>
</dbReference>
<feature type="compositionally biased region" description="Basic and acidic residues" evidence="1">
    <location>
        <begin position="447"/>
        <end position="457"/>
    </location>
</feature>
<dbReference type="Proteomes" id="UP000231019">
    <property type="component" value="Unassembled WGS sequence"/>
</dbReference>
<evidence type="ECO:0000259" key="2">
    <source>
        <dbReference type="Pfam" id="PF01935"/>
    </source>
</evidence>
<dbReference type="PANTHER" id="PTHR30121">
    <property type="entry name" value="UNCHARACTERIZED PROTEIN YJGR-RELATED"/>
    <property type="match status" value="1"/>
</dbReference>